<dbReference type="GeneTree" id="ENSGT00950000182772"/>
<feature type="binding site" evidence="8">
    <location>
        <begin position="120"/>
        <end position="124"/>
    </location>
    <ligand>
        <name>ATP</name>
        <dbReference type="ChEBI" id="CHEBI:30616"/>
    </ligand>
</feature>
<keyword evidence="5 8" id="KW-0418">Kinase</keyword>
<dbReference type="HOGENOM" id="CLU_019868_4_2_1"/>
<dbReference type="EC" id="2.7.3.2" evidence="2"/>
<accession>A0A1W2W7C2</accession>
<dbReference type="Gene3D" id="3.30.590.10">
    <property type="entry name" value="Glutamine synthetase/guanido kinase, catalytic domain"/>
    <property type="match status" value="1"/>
</dbReference>
<dbReference type="EMBL" id="EAAA01003013">
    <property type="status" value="NOT_ANNOTATED_CDS"/>
    <property type="molecule type" value="Genomic_DNA"/>
</dbReference>
<dbReference type="GO" id="GO:0005739">
    <property type="term" value="C:mitochondrion"/>
    <property type="evidence" value="ECO:0000318"/>
    <property type="project" value="GO_Central"/>
</dbReference>
<dbReference type="InterPro" id="IPR022413">
    <property type="entry name" value="ATP-guanido_PTrfase_N"/>
</dbReference>
<dbReference type="PROSITE" id="PS51509">
    <property type="entry name" value="PHOSPHAGEN_KINASE_N"/>
    <property type="match status" value="1"/>
</dbReference>
<dbReference type="InterPro" id="IPR022414">
    <property type="entry name" value="ATP-guanido_PTrfase_cat"/>
</dbReference>
<feature type="domain" description="Phosphagen kinase C-terminal" evidence="11">
    <location>
        <begin position="117"/>
        <end position="360"/>
    </location>
</feature>
<dbReference type="GO" id="GO:0004111">
    <property type="term" value="F:creatine kinase activity"/>
    <property type="evidence" value="ECO:0000318"/>
    <property type="project" value="GO_Central"/>
</dbReference>
<dbReference type="InterPro" id="IPR022415">
    <property type="entry name" value="ATP-guanido_PTrfase_AS"/>
</dbReference>
<reference evidence="12" key="2">
    <citation type="journal article" date="2008" name="Genome Biol.">
        <title>Improved genome assembly and evidence-based global gene model set for the chordate Ciona intestinalis: new insight into intron and operon populations.</title>
        <authorList>
            <person name="Satou Y."/>
            <person name="Mineta K."/>
            <person name="Ogasawara M."/>
            <person name="Sasakura Y."/>
            <person name="Shoguchi E."/>
            <person name="Ueno K."/>
            <person name="Yamada L."/>
            <person name="Matsumoto J."/>
            <person name="Wasserscheid J."/>
            <person name="Dewar K."/>
            <person name="Wiley G.B."/>
            <person name="Macmil S.L."/>
            <person name="Roe B.A."/>
            <person name="Zeller R.W."/>
            <person name="Hastings K.E."/>
            <person name="Lemaire P."/>
            <person name="Lindquist E."/>
            <person name="Endo T."/>
            <person name="Hotta K."/>
            <person name="Inaba K."/>
        </authorList>
    </citation>
    <scope>NUCLEOTIDE SEQUENCE [LARGE SCALE GENOMIC DNA]</scope>
    <source>
        <strain evidence="12">wild type</strain>
    </source>
</reference>
<evidence type="ECO:0000256" key="9">
    <source>
        <dbReference type="RuleBase" id="RU000505"/>
    </source>
</evidence>
<proteinExistence type="inferred from homology"/>
<comment type="similarity">
    <text evidence="1 7 9">Belongs to the ATP:guanido phosphotransferase family.</text>
</comment>
<organism evidence="12 13">
    <name type="scientific">Ciona intestinalis</name>
    <name type="common">Transparent sea squirt</name>
    <name type="synonym">Ascidia intestinalis</name>
    <dbReference type="NCBI Taxonomy" id="7719"/>
    <lineage>
        <taxon>Eukaryota</taxon>
        <taxon>Metazoa</taxon>
        <taxon>Chordata</taxon>
        <taxon>Tunicata</taxon>
        <taxon>Ascidiacea</taxon>
        <taxon>Phlebobranchia</taxon>
        <taxon>Cionidae</taxon>
        <taxon>Ciona</taxon>
    </lineage>
</organism>
<reference evidence="13" key="1">
    <citation type="journal article" date="2002" name="Science">
        <title>The draft genome of Ciona intestinalis: insights into chordate and vertebrate origins.</title>
        <authorList>
            <person name="Dehal P."/>
            <person name="Satou Y."/>
            <person name="Campbell R.K."/>
            <person name="Chapman J."/>
            <person name="Degnan B."/>
            <person name="De Tomaso A."/>
            <person name="Davidson B."/>
            <person name="Di Gregorio A."/>
            <person name="Gelpke M."/>
            <person name="Goodstein D.M."/>
            <person name="Harafuji N."/>
            <person name="Hastings K.E."/>
            <person name="Ho I."/>
            <person name="Hotta K."/>
            <person name="Huang W."/>
            <person name="Kawashima T."/>
            <person name="Lemaire P."/>
            <person name="Martinez D."/>
            <person name="Meinertzhagen I.A."/>
            <person name="Necula S."/>
            <person name="Nonaka M."/>
            <person name="Putnam N."/>
            <person name="Rash S."/>
            <person name="Saiga H."/>
            <person name="Satake M."/>
            <person name="Terry A."/>
            <person name="Yamada L."/>
            <person name="Wang H.G."/>
            <person name="Awazu S."/>
            <person name="Azumi K."/>
            <person name="Boore J."/>
            <person name="Branno M."/>
            <person name="Chin-Bow S."/>
            <person name="DeSantis R."/>
            <person name="Doyle S."/>
            <person name="Francino P."/>
            <person name="Keys D.N."/>
            <person name="Haga S."/>
            <person name="Hayashi H."/>
            <person name="Hino K."/>
            <person name="Imai K.S."/>
            <person name="Inaba K."/>
            <person name="Kano S."/>
            <person name="Kobayashi K."/>
            <person name="Kobayashi M."/>
            <person name="Lee B.I."/>
            <person name="Makabe K.W."/>
            <person name="Manohar C."/>
            <person name="Matassi G."/>
            <person name="Medina M."/>
            <person name="Mochizuki Y."/>
            <person name="Mount S."/>
            <person name="Morishita T."/>
            <person name="Miura S."/>
            <person name="Nakayama A."/>
            <person name="Nishizaka S."/>
            <person name="Nomoto H."/>
            <person name="Ohta F."/>
            <person name="Oishi K."/>
            <person name="Rigoutsos I."/>
            <person name="Sano M."/>
            <person name="Sasaki A."/>
            <person name="Sasakura Y."/>
            <person name="Shoguchi E."/>
            <person name="Shin-i T."/>
            <person name="Spagnuolo A."/>
            <person name="Stainier D."/>
            <person name="Suzuki M.M."/>
            <person name="Tassy O."/>
            <person name="Takatori N."/>
            <person name="Tokuoka M."/>
            <person name="Yagi K."/>
            <person name="Yoshizaki F."/>
            <person name="Wada S."/>
            <person name="Zhang C."/>
            <person name="Hyatt P.D."/>
            <person name="Larimer F."/>
            <person name="Detter C."/>
            <person name="Doggett N."/>
            <person name="Glavina T."/>
            <person name="Hawkins T."/>
            <person name="Richardson P."/>
            <person name="Lucas S."/>
            <person name="Kohara Y."/>
            <person name="Levine M."/>
            <person name="Satoh N."/>
            <person name="Rokhsar D.S."/>
        </authorList>
    </citation>
    <scope>NUCLEOTIDE SEQUENCE [LARGE SCALE GENOMIC DNA]</scope>
</reference>
<dbReference type="STRING" id="7719.ENSCINP00000018476"/>
<dbReference type="PANTHER" id="PTHR11547">
    <property type="entry name" value="ARGININE OR CREATINE KINASE"/>
    <property type="match status" value="1"/>
</dbReference>
<dbReference type="SUPFAM" id="SSF55931">
    <property type="entry name" value="Glutamine synthetase/guanido kinase"/>
    <property type="match status" value="1"/>
</dbReference>
<feature type="binding site" evidence="8">
    <location>
        <begin position="312"/>
        <end position="317"/>
    </location>
    <ligand>
        <name>ATP</name>
        <dbReference type="ChEBI" id="CHEBI:30616"/>
    </ligand>
</feature>
<dbReference type="OMA" id="VIKEYHE"/>
<dbReference type="SUPFAM" id="SSF48034">
    <property type="entry name" value="Guanido kinase N-terminal domain"/>
    <property type="match status" value="1"/>
</dbReference>
<evidence type="ECO:0000313" key="13">
    <source>
        <dbReference type="Proteomes" id="UP000008144"/>
    </source>
</evidence>
<evidence type="ECO:0000256" key="2">
    <source>
        <dbReference type="ARBA" id="ARBA00012231"/>
    </source>
</evidence>
<dbReference type="GO" id="GO:0046314">
    <property type="term" value="P:phosphocreatine biosynthetic process"/>
    <property type="evidence" value="ECO:0000318"/>
    <property type="project" value="GO_Central"/>
</dbReference>
<dbReference type="RefSeq" id="XP_002123194.1">
    <property type="nucleotide sequence ID" value="XM_002123158.5"/>
</dbReference>
<feature type="binding site" evidence="8">
    <location>
        <position position="183"/>
    </location>
    <ligand>
        <name>ATP</name>
        <dbReference type="ChEBI" id="CHEBI:30616"/>
    </ligand>
</feature>
<protein>
    <recommendedName>
        <fullName evidence="2">creatine kinase</fullName>
        <ecNumber evidence="2">2.7.3.2</ecNumber>
    </recommendedName>
</protein>
<dbReference type="PROSITE" id="PS00112">
    <property type="entry name" value="PHOSPHAGEN_KINASE"/>
    <property type="match status" value="1"/>
</dbReference>
<evidence type="ECO:0000256" key="1">
    <source>
        <dbReference type="ARBA" id="ARBA00006798"/>
    </source>
</evidence>
<dbReference type="FunFam" id="3.30.590.10:FF:000014">
    <property type="entry name" value="arginine kinase"/>
    <property type="match status" value="1"/>
</dbReference>
<reference evidence="12" key="3">
    <citation type="submission" date="2025-08" db="UniProtKB">
        <authorList>
            <consortium name="Ensembl"/>
        </authorList>
    </citation>
    <scope>IDENTIFICATION</scope>
</reference>
<dbReference type="PANTHER" id="PTHR11547:SF57">
    <property type="entry name" value="PHOSPHAGEN KINASE C-TERMINAL DOMAIN-CONTAINING PROTEIN"/>
    <property type="match status" value="1"/>
</dbReference>
<dbReference type="InParanoid" id="F6Q9J1"/>
<name>F6Q9J1_CIOIN</name>
<feature type="domain" description="Phosphagen kinase N-terminal" evidence="10">
    <location>
        <begin position="6"/>
        <end position="88"/>
    </location>
</feature>
<dbReference type="GeneID" id="100182069"/>
<evidence type="ECO:0000256" key="7">
    <source>
        <dbReference type="PROSITE-ProRule" id="PRU00842"/>
    </source>
</evidence>
<evidence type="ECO:0000256" key="5">
    <source>
        <dbReference type="ARBA" id="ARBA00022777"/>
    </source>
</evidence>
<evidence type="ECO:0000313" key="12">
    <source>
        <dbReference type="Ensembl" id="ENSCINP00000018476.3"/>
    </source>
</evidence>
<dbReference type="Pfam" id="PF02807">
    <property type="entry name" value="ATP-gua_PtransN"/>
    <property type="match status" value="1"/>
</dbReference>
<reference evidence="12" key="4">
    <citation type="submission" date="2025-09" db="UniProtKB">
        <authorList>
            <consortium name="Ensembl"/>
        </authorList>
    </citation>
    <scope>IDENTIFICATION</scope>
</reference>
<dbReference type="AlphaFoldDB" id="F6Q9J1"/>
<keyword evidence="13" id="KW-1185">Reference proteome</keyword>
<evidence type="ECO:0000256" key="3">
    <source>
        <dbReference type="ARBA" id="ARBA00022679"/>
    </source>
</evidence>
<dbReference type="PROSITE" id="PS51510">
    <property type="entry name" value="PHOSPHAGEN_KINASE_C"/>
    <property type="match status" value="1"/>
</dbReference>
<dbReference type="KEGG" id="cin:100182069"/>
<feature type="binding site" evidence="8">
    <location>
        <begin position="284"/>
        <end position="288"/>
    </location>
    <ligand>
        <name>ATP</name>
        <dbReference type="ChEBI" id="CHEBI:30616"/>
    </ligand>
</feature>
<feature type="binding site" evidence="8">
    <location>
        <position position="228"/>
    </location>
    <ligand>
        <name>ATP</name>
        <dbReference type="ChEBI" id="CHEBI:30616"/>
    </ligand>
</feature>
<keyword evidence="4 8" id="KW-0547">Nucleotide-binding</keyword>
<dbReference type="InterPro" id="IPR036802">
    <property type="entry name" value="ATP-guanido_PTrfase_N_sf"/>
</dbReference>
<keyword evidence="3 8" id="KW-0808">Transferase</keyword>
<accession>F6Q9J1</accession>
<dbReference type="InterPro" id="IPR014746">
    <property type="entry name" value="Gln_synth/guanido_kin_cat_dom"/>
</dbReference>
<dbReference type="OrthoDB" id="430219at2759"/>
<dbReference type="Gene3D" id="1.10.135.10">
    <property type="entry name" value="ATP:guanido phosphotransferase, N-terminal domain"/>
    <property type="match status" value="1"/>
</dbReference>
<dbReference type="Ensembl" id="ENSCINT00000018476.3">
    <property type="protein sequence ID" value="ENSCINP00000018476.3"/>
    <property type="gene ID" value="ENSCING00000009873.3"/>
</dbReference>
<evidence type="ECO:0000256" key="6">
    <source>
        <dbReference type="ARBA" id="ARBA00022840"/>
    </source>
</evidence>
<keyword evidence="6 8" id="KW-0067">ATP-binding</keyword>
<dbReference type="Pfam" id="PF00217">
    <property type="entry name" value="ATP-gua_Ptrans"/>
    <property type="match status" value="1"/>
</dbReference>
<sequence>MALTTQELKIAKQSYPVLKYSNFLSKHLTLPVYAALYQKKTSNGVTLDTCIQTGVDTPRLQFGLVVGDEECYTLFKDVLYPVIKEYHENFDPAVQMHADDAAQLNNDVIVKPFDEKYVISVRIRAGRSISGFPFAPCCTRAERRKVEEIVVGALKNIDREFTGSYRTIDSMSPAEIDKLTKEHILFYNVTEFSYRNDGIARDWPDARGFMVNERNDFIVWVNEEDHVRIISMQSGNDLQSCFENWKKGEKQLEDAIKNAGYKYAWSKNLGHLCTCPSNIGTSMRCSVHVRLPNMSVHPKLDEIIKKLGVAKRGNLGEHRSSTDQELLDISNVKRLGISEVGIVQQVYQSVTRLIDMERQLEAGKLLDDVLK</sequence>
<dbReference type="InterPro" id="IPR000749">
    <property type="entry name" value="ATP-guanido_PTrfase"/>
</dbReference>
<gene>
    <name evidence="12" type="primary">LOC100182069</name>
</gene>
<dbReference type="Proteomes" id="UP000008144">
    <property type="component" value="Chromosome 9"/>
</dbReference>
<dbReference type="GO" id="GO:0005524">
    <property type="term" value="F:ATP binding"/>
    <property type="evidence" value="ECO:0007669"/>
    <property type="project" value="UniProtKB-UniRule"/>
</dbReference>
<evidence type="ECO:0000259" key="10">
    <source>
        <dbReference type="PROSITE" id="PS51509"/>
    </source>
</evidence>
<evidence type="ECO:0000256" key="4">
    <source>
        <dbReference type="ARBA" id="ARBA00022741"/>
    </source>
</evidence>
<evidence type="ECO:0000256" key="8">
    <source>
        <dbReference type="PROSITE-ProRule" id="PRU00843"/>
    </source>
</evidence>
<evidence type="ECO:0000259" key="11">
    <source>
        <dbReference type="PROSITE" id="PS51510"/>
    </source>
</evidence>